<evidence type="ECO:0000313" key="2">
    <source>
        <dbReference type="Proteomes" id="UP000828390"/>
    </source>
</evidence>
<dbReference type="EMBL" id="JAIWYP010000015">
    <property type="protein sequence ID" value="KAH3700361.1"/>
    <property type="molecule type" value="Genomic_DNA"/>
</dbReference>
<reference evidence="1" key="2">
    <citation type="submission" date="2020-11" db="EMBL/GenBank/DDBJ databases">
        <authorList>
            <person name="McCartney M.A."/>
            <person name="Auch B."/>
            <person name="Kono T."/>
            <person name="Mallez S."/>
            <person name="Becker A."/>
            <person name="Gohl D.M."/>
            <person name="Silverstein K.A.T."/>
            <person name="Koren S."/>
            <person name="Bechman K.B."/>
            <person name="Herman A."/>
            <person name="Abrahante J.E."/>
            <person name="Garbe J."/>
        </authorList>
    </citation>
    <scope>NUCLEOTIDE SEQUENCE</scope>
    <source>
        <strain evidence="1">Duluth1</strain>
        <tissue evidence="1">Whole animal</tissue>
    </source>
</reference>
<evidence type="ECO:0000313" key="1">
    <source>
        <dbReference type="EMBL" id="KAH3700361.1"/>
    </source>
</evidence>
<gene>
    <name evidence="1" type="ORF">DPMN_075337</name>
</gene>
<accession>A0A9D3YKW6</accession>
<keyword evidence="2" id="KW-1185">Reference proteome</keyword>
<reference evidence="1" key="1">
    <citation type="journal article" date="2019" name="bioRxiv">
        <title>The Genome of the Zebra Mussel, Dreissena polymorpha: A Resource for Invasive Species Research.</title>
        <authorList>
            <person name="McCartney M.A."/>
            <person name="Auch B."/>
            <person name="Kono T."/>
            <person name="Mallez S."/>
            <person name="Zhang Y."/>
            <person name="Obille A."/>
            <person name="Becker A."/>
            <person name="Abrahante J.E."/>
            <person name="Garbe J."/>
            <person name="Badalamenti J.P."/>
            <person name="Herman A."/>
            <person name="Mangelson H."/>
            <person name="Liachko I."/>
            <person name="Sullivan S."/>
            <person name="Sone E.D."/>
            <person name="Koren S."/>
            <person name="Silverstein K.A.T."/>
            <person name="Beckman K.B."/>
            <person name="Gohl D.M."/>
        </authorList>
    </citation>
    <scope>NUCLEOTIDE SEQUENCE</scope>
    <source>
        <strain evidence="1">Duluth1</strain>
        <tissue evidence="1">Whole animal</tissue>
    </source>
</reference>
<protein>
    <submittedName>
        <fullName evidence="1">Uncharacterized protein</fullName>
    </submittedName>
</protein>
<sequence>MMSLQSIQTHTADGITSKKPVFPRTWTVNHVNKHLGTVIEPNGIDIAHRPGKFKPNINRRVIVRFVRRETKIYIMRKATLVKGSGIFVKEDLTKLNVEVLASLRLKRRSVVERSWSFEGKICALFKGNQQTTHIKYSEYKLWLEKPWPKKSYSESVETPVNTENIVRAQKS</sequence>
<dbReference type="AlphaFoldDB" id="A0A9D3YKW6"/>
<comment type="caution">
    <text evidence="1">The sequence shown here is derived from an EMBL/GenBank/DDBJ whole genome shotgun (WGS) entry which is preliminary data.</text>
</comment>
<proteinExistence type="predicted"/>
<name>A0A9D3YKW6_DREPO</name>
<organism evidence="1 2">
    <name type="scientific">Dreissena polymorpha</name>
    <name type="common">Zebra mussel</name>
    <name type="synonym">Mytilus polymorpha</name>
    <dbReference type="NCBI Taxonomy" id="45954"/>
    <lineage>
        <taxon>Eukaryota</taxon>
        <taxon>Metazoa</taxon>
        <taxon>Spiralia</taxon>
        <taxon>Lophotrochozoa</taxon>
        <taxon>Mollusca</taxon>
        <taxon>Bivalvia</taxon>
        <taxon>Autobranchia</taxon>
        <taxon>Heteroconchia</taxon>
        <taxon>Euheterodonta</taxon>
        <taxon>Imparidentia</taxon>
        <taxon>Neoheterodontei</taxon>
        <taxon>Myida</taxon>
        <taxon>Dreissenoidea</taxon>
        <taxon>Dreissenidae</taxon>
        <taxon>Dreissena</taxon>
    </lineage>
</organism>
<dbReference type="Proteomes" id="UP000828390">
    <property type="component" value="Unassembled WGS sequence"/>
</dbReference>